<feature type="compositionally biased region" description="Basic and acidic residues" evidence="1">
    <location>
        <begin position="9"/>
        <end position="20"/>
    </location>
</feature>
<evidence type="ECO:0000313" key="2">
    <source>
        <dbReference type="EMBL" id="KAG9455501.1"/>
    </source>
</evidence>
<feature type="region of interest" description="Disordered" evidence="1">
    <location>
        <begin position="1"/>
        <end position="74"/>
    </location>
</feature>
<feature type="compositionally biased region" description="Low complexity" evidence="1">
    <location>
        <begin position="169"/>
        <end position="188"/>
    </location>
</feature>
<proteinExistence type="predicted"/>
<feature type="region of interest" description="Disordered" evidence="1">
    <location>
        <begin position="137"/>
        <end position="190"/>
    </location>
</feature>
<dbReference type="AlphaFoldDB" id="A0AAV7F5U8"/>
<sequence>MPSPIFTKKLKESYQQKKGEESEEERDIEMEPTSEEKGTKQEQEGSIQEDFPLFGRGRKGGFRENQMKESTPSSNWERFALLVEEQWRGSQDEMKCFKFLFDAVTTDLTDQTIIKNPIGVQKVTKKVPRWSYKLTDEFEEEEQEEENEEETTEDPEIRSRKAKRVVIFNDNSENSDTDTSTSTSDNSNQAEEVALIRYSQQPDFRRDLIKGSMRAQRRKTTICEMFQGNDPLGSALQYDGAYTFFKDRIKVIREVSDSKTRHKKLPNSGINEWKDWLRGHHQYNLSQTRWSRLVPQNGEIESINAI</sequence>
<dbReference type="Pfam" id="PF05758">
    <property type="entry name" value="Ycf1"/>
    <property type="match status" value="2"/>
</dbReference>
<feature type="compositionally biased region" description="Acidic residues" evidence="1">
    <location>
        <begin position="21"/>
        <end position="33"/>
    </location>
</feature>
<evidence type="ECO:0000256" key="1">
    <source>
        <dbReference type="SAM" id="MobiDB-lite"/>
    </source>
</evidence>
<protein>
    <submittedName>
        <fullName evidence="2">Uncharacterized protein</fullName>
    </submittedName>
</protein>
<dbReference type="EMBL" id="JAINDJ010000002">
    <property type="protein sequence ID" value="KAG9455501.1"/>
    <property type="molecule type" value="Genomic_DNA"/>
</dbReference>
<evidence type="ECO:0000313" key="3">
    <source>
        <dbReference type="Proteomes" id="UP000825729"/>
    </source>
</evidence>
<accession>A0AAV7F5U8</accession>
<organism evidence="2 3">
    <name type="scientific">Aristolochia fimbriata</name>
    <name type="common">White veined hardy Dutchman's pipe vine</name>
    <dbReference type="NCBI Taxonomy" id="158543"/>
    <lineage>
        <taxon>Eukaryota</taxon>
        <taxon>Viridiplantae</taxon>
        <taxon>Streptophyta</taxon>
        <taxon>Embryophyta</taxon>
        <taxon>Tracheophyta</taxon>
        <taxon>Spermatophyta</taxon>
        <taxon>Magnoliopsida</taxon>
        <taxon>Magnoliidae</taxon>
        <taxon>Piperales</taxon>
        <taxon>Aristolochiaceae</taxon>
        <taxon>Aristolochia</taxon>
    </lineage>
</organism>
<dbReference type="Proteomes" id="UP000825729">
    <property type="component" value="Unassembled WGS sequence"/>
</dbReference>
<feature type="compositionally biased region" description="Basic and acidic residues" evidence="1">
    <location>
        <begin position="34"/>
        <end position="43"/>
    </location>
</feature>
<dbReference type="InterPro" id="IPR008896">
    <property type="entry name" value="TIC214"/>
</dbReference>
<comment type="caution">
    <text evidence="2">The sequence shown here is derived from an EMBL/GenBank/DDBJ whole genome shotgun (WGS) entry which is preliminary data.</text>
</comment>
<gene>
    <name evidence="2" type="ORF">H6P81_000009</name>
</gene>
<dbReference type="GO" id="GO:0016020">
    <property type="term" value="C:membrane"/>
    <property type="evidence" value="ECO:0007669"/>
    <property type="project" value="InterPro"/>
</dbReference>
<name>A0AAV7F5U8_ARIFI</name>
<keyword evidence="3" id="KW-1185">Reference proteome</keyword>
<feature type="compositionally biased region" description="Acidic residues" evidence="1">
    <location>
        <begin position="137"/>
        <end position="154"/>
    </location>
</feature>
<reference evidence="2 3" key="1">
    <citation type="submission" date="2021-07" db="EMBL/GenBank/DDBJ databases">
        <title>The Aristolochia fimbriata genome: insights into angiosperm evolution, floral development and chemical biosynthesis.</title>
        <authorList>
            <person name="Jiao Y."/>
        </authorList>
    </citation>
    <scope>NUCLEOTIDE SEQUENCE [LARGE SCALE GENOMIC DNA]</scope>
    <source>
        <strain evidence="2">IBCAS-2021</strain>
        <tissue evidence="2">Leaf</tissue>
    </source>
</reference>